<gene>
    <name evidence="1" type="ORF">H0267_00845</name>
</gene>
<accession>A0A931HSC8</accession>
<name>A0A931HSC8_9BACI</name>
<dbReference type="RefSeq" id="WP_197315393.1">
    <property type="nucleotide sequence ID" value="NZ_JADZSC010000001.1"/>
</dbReference>
<protein>
    <submittedName>
        <fullName evidence="1">Spore gernimation protein GerPD</fullName>
    </submittedName>
</protein>
<sequence length="67" mass="7326">MNFIVHNYGLHVGNIQVTGVSSSSVFLIGDNKTIRLQSYFDTPAESLIIGPFTPLESNGEVEVDKND</sequence>
<comment type="caution">
    <text evidence="1">The sequence shown here is derived from an EMBL/GenBank/DDBJ whole genome shotgun (WGS) entry which is preliminary data.</text>
</comment>
<keyword evidence="2" id="KW-1185">Reference proteome</keyword>
<reference evidence="1 2" key="1">
    <citation type="journal article" date="2005" name="Int. J. Syst. Evol. Microbiol.">
        <title>Halobacillus yeomjeoni sp. nov., isolated from a marine solar saltern in Korea.</title>
        <authorList>
            <person name="Yoon J.H."/>
            <person name="Kang S.J."/>
            <person name="Lee C.H."/>
            <person name="Oh H.W."/>
            <person name="Oh T.K."/>
        </authorList>
    </citation>
    <scope>NUCLEOTIDE SEQUENCE [LARGE SCALE GENOMIC DNA]</scope>
    <source>
        <strain evidence="1 2">KCTC 3957</strain>
    </source>
</reference>
<proteinExistence type="predicted"/>
<dbReference type="Proteomes" id="UP000614490">
    <property type="component" value="Unassembled WGS sequence"/>
</dbReference>
<organism evidence="1 2">
    <name type="scientific">Halobacillus yeomjeoni</name>
    <dbReference type="NCBI Taxonomy" id="311194"/>
    <lineage>
        <taxon>Bacteria</taxon>
        <taxon>Bacillati</taxon>
        <taxon>Bacillota</taxon>
        <taxon>Bacilli</taxon>
        <taxon>Bacillales</taxon>
        <taxon>Bacillaceae</taxon>
        <taxon>Halobacillus</taxon>
    </lineage>
</organism>
<evidence type="ECO:0000313" key="1">
    <source>
        <dbReference type="EMBL" id="MBH0228744.1"/>
    </source>
</evidence>
<dbReference type="AlphaFoldDB" id="A0A931HSC8"/>
<evidence type="ECO:0000313" key="2">
    <source>
        <dbReference type="Proteomes" id="UP000614490"/>
    </source>
</evidence>
<dbReference type="EMBL" id="JADZSC010000001">
    <property type="protein sequence ID" value="MBH0228744.1"/>
    <property type="molecule type" value="Genomic_DNA"/>
</dbReference>